<comment type="subunit">
    <text evidence="7">Forms oligomers.</text>
</comment>
<dbReference type="InterPro" id="IPR037914">
    <property type="entry name" value="SpoVT-AbrB_sf"/>
</dbReference>
<proteinExistence type="inferred from homology"/>
<dbReference type="GO" id="GO:2000143">
    <property type="term" value="P:negative regulation of DNA-templated transcription initiation"/>
    <property type="evidence" value="ECO:0007669"/>
    <property type="project" value="TreeGrafter"/>
</dbReference>
<comment type="similarity">
    <text evidence="7">Belongs to the MraZ family.</text>
</comment>
<evidence type="ECO:0000256" key="6">
    <source>
        <dbReference type="ARBA" id="ARBA00023163"/>
    </source>
</evidence>
<dbReference type="GO" id="GO:0051301">
    <property type="term" value="P:cell division"/>
    <property type="evidence" value="ECO:0007669"/>
    <property type="project" value="UniProtKB-KW"/>
</dbReference>
<evidence type="ECO:0000256" key="7">
    <source>
        <dbReference type="HAMAP-Rule" id="MF_01008"/>
    </source>
</evidence>
<keyword evidence="9" id="KW-0131">Cell cycle</keyword>
<comment type="caution">
    <text evidence="9">The sequence shown here is derived from an EMBL/GenBank/DDBJ whole genome shotgun (WGS) entry which is preliminary data.</text>
</comment>
<dbReference type="AlphaFoldDB" id="A0A0Q9YPL8"/>
<evidence type="ECO:0000256" key="2">
    <source>
        <dbReference type="ARBA" id="ARBA00022490"/>
    </source>
</evidence>
<reference evidence="10" key="3">
    <citation type="submission" date="2021-06" db="EMBL/GenBank/DDBJ databases">
        <title>Genomic Description and Analysis of Intracellular Bacteria, Candidatus Berkiella cookevillensis and Candidatus Berkiella aquae.</title>
        <authorList>
            <person name="Kidane D.T."/>
            <person name="Mehari Y.T."/>
            <person name="Rice F.C."/>
            <person name="Arivett B.A."/>
            <person name="Farone A.L."/>
            <person name="Berk S.G."/>
            <person name="Farone M.B."/>
        </authorList>
    </citation>
    <scope>NUCLEOTIDE SEQUENCE</scope>
    <source>
        <strain evidence="10">CC99</strain>
    </source>
</reference>
<evidence type="ECO:0000313" key="11">
    <source>
        <dbReference type="Proteomes" id="UP000051494"/>
    </source>
</evidence>
<organism evidence="9">
    <name type="scientific">Candidatus Berkiella cookevillensis</name>
    <dbReference type="NCBI Taxonomy" id="437022"/>
    <lineage>
        <taxon>Bacteria</taxon>
        <taxon>Pseudomonadati</taxon>
        <taxon>Pseudomonadota</taxon>
        <taxon>Gammaproteobacteria</taxon>
        <taxon>Candidatus Berkiellales</taxon>
        <taxon>Candidatus Berkiellaceae</taxon>
        <taxon>Candidatus Berkiella</taxon>
    </lineage>
</organism>
<dbReference type="NCBIfam" id="TIGR00242">
    <property type="entry name" value="division/cell wall cluster transcriptional repressor MraZ"/>
    <property type="match status" value="1"/>
</dbReference>
<dbReference type="InterPro" id="IPR035642">
    <property type="entry name" value="MraZ_N"/>
</dbReference>
<dbReference type="GO" id="GO:0009295">
    <property type="term" value="C:nucleoid"/>
    <property type="evidence" value="ECO:0007669"/>
    <property type="project" value="UniProtKB-SubCell"/>
</dbReference>
<dbReference type="GO" id="GO:0003700">
    <property type="term" value="F:DNA-binding transcription factor activity"/>
    <property type="evidence" value="ECO:0007669"/>
    <property type="project" value="UniProtKB-UniRule"/>
</dbReference>
<dbReference type="HAMAP" id="MF_01008">
    <property type="entry name" value="MraZ"/>
    <property type="match status" value="1"/>
</dbReference>
<dbReference type="InterPro" id="IPR020603">
    <property type="entry name" value="MraZ_dom"/>
</dbReference>
<reference evidence="10" key="2">
    <citation type="journal article" date="2016" name="Genome Announc.">
        <title>Draft Genome Sequences of Two Novel Amoeba-Resistant Intranuclear Bacteria, 'Candidatus Berkiella cookevillensis' and 'Candidatus Berkiella aquae'.</title>
        <authorList>
            <person name="Mehari Y.T."/>
            <person name="Arivett B.A."/>
            <person name="Farone A.L."/>
            <person name="Gunderson J.H."/>
            <person name="Farone M.B."/>
        </authorList>
    </citation>
    <scope>NUCLEOTIDE SEQUENCE</scope>
    <source>
        <strain evidence="10">CC99</strain>
    </source>
</reference>
<name>A0A0Q9YPL8_9GAMM</name>
<feature type="domain" description="SpoVT-AbrB" evidence="8">
    <location>
        <begin position="5"/>
        <end position="80"/>
    </location>
</feature>
<keyword evidence="4 7" id="KW-0805">Transcription regulation</keyword>
<evidence type="ECO:0000313" key="9">
    <source>
        <dbReference type="EMBL" id="KRG18369.1"/>
    </source>
</evidence>
<keyword evidence="2 7" id="KW-0963">Cytoplasm</keyword>
<reference evidence="9" key="1">
    <citation type="submission" date="2015-09" db="EMBL/GenBank/DDBJ databases">
        <title>Draft Genome Sequences of Two Novel Amoeba-resistant Intranuclear Bacteria, Candidatus Berkiella cookevillensis and Candidatus Berkiella aquae.</title>
        <authorList>
            <person name="Mehari Y.T."/>
            <person name="Arivett B.A."/>
            <person name="Farone A.L."/>
            <person name="Gunderson J.H."/>
            <person name="Farone M.B."/>
        </authorList>
    </citation>
    <scope>NUCLEOTIDE SEQUENCE [LARGE SCALE GENOMIC DNA]</scope>
    <source>
        <strain evidence="9">CC99</strain>
    </source>
</reference>
<dbReference type="PROSITE" id="PS51740">
    <property type="entry name" value="SPOVT_ABRB"/>
    <property type="match status" value="2"/>
</dbReference>
<dbReference type="STRING" id="437022.CC99x_01581"/>
<dbReference type="CDD" id="cd16320">
    <property type="entry name" value="MraZ_N"/>
    <property type="match status" value="1"/>
</dbReference>
<evidence type="ECO:0000256" key="1">
    <source>
        <dbReference type="ARBA" id="ARBA00013860"/>
    </source>
</evidence>
<keyword evidence="6 7" id="KW-0804">Transcription</keyword>
<dbReference type="InterPro" id="IPR007159">
    <property type="entry name" value="SpoVT-AbrB_dom"/>
</dbReference>
<keyword evidence="3" id="KW-0677">Repeat</keyword>
<keyword evidence="5 7" id="KW-0238">DNA-binding</keyword>
<dbReference type="CDD" id="cd16321">
    <property type="entry name" value="MraZ_C"/>
    <property type="match status" value="1"/>
</dbReference>
<dbReference type="PANTHER" id="PTHR34701">
    <property type="entry name" value="TRANSCRIPTIONAL REGULATOR MRAZ"/>
    <property type="match status" value="1"/>
</dbReference>
<dbReference type="InterPro" id="IPR038619">
    <property type="entry name" value="MraZ_sf"/>
</dbReference>
<dbReference type="PANTHER" id="PTHR34701:SF1">
    <property type="entry name" value="TRANSCRIPTIONAL REGULATOR MRAZ"/>
    <property type="match status" value="1"/>
</dbReference>
<dbReference type="Pfam" id="PF02381">
    <property type="entry name" value="MraZ"/>
    <property type="match status" value="3"/>
</dbReference>
<evidence type="ECO:0000256" key="3">
    <source>
        <dbReference type="ARBA" id="ARBA00022737"/>
    </source>
</evidence>
<dbReference type="PATRIC" id="fig|1590042.3.peg.1605"/>
<dbReference type="EMBL" id="LKHV02000001">
    <property type="protein sequence ID" value="MCS5708130.1"/>
    <property type="molecule type" value="Genomic_DNA"/>
</dbReference>
<evidence type="ECO:0000259" key="8">
    <source>
        <dbReference type="PROSITE" id="PS51740"/>
    </source>
</evidence>
<evidence type="ECO:0000313" key="10">
    <source>
        <dbReference type="EMBL" id="MCS5708130.1"/>
    </source>
</evidence>
<dbReference type="SUPFAM" id="SSF89447">
    <property type="entry name" value="AbrB/MazE/MraZ-like"/>
    <property type="match status" value="1"/>
</dbReference>
<sequence length="180" mass="20339">MFRGVSELSLDNKGRLAIPARHRDLLVFSSKTQANVTDSTQNKSADSVIENDEVSDSTHGSCIITIDTQERCLLIYPMAQWEIIEKQIEALPSFNAHARKVQRLLLGHATEVNVDSHSRLLIPPPLREFAGLEKQVVLLGQGKKLELWNKAEWDKQREIWLKEETKDGDDLPPSLMSISL</sequence>
<accession>A0A0Q9YPL8</accession>
<dbReference type="Gene3D" id="3.40.1550.20">
    <property type="entry name" value="Transcriptional regulator MraZ domain"/>
    <property type="match status" value="1"/>
</dbReference>
<feature type="domain" description="SpoVT-AbrB" evidence="8">
    <location>
        <begin position="109"/>
        <end position="152"/>
    </location>
</feature>
<keyword evidence="9" id="KW-0132">Cell division</keyword>
<protein>
    <recommendedName>
        <fullName evidence="1 7">Transcriptional regulator MraZ</fullName>
    </recommendedName>
</protein>
<gene>
    <name evidence="7 10" type="primary">mraZ</name>
    <name evidence="10" type="ORF">CC99x_004360</name>
    <name evidence="9" type="ORF">CC99x_01581</name>
</gene>
<dbReference type="RefSeq" id="WP_057624670.1">
    <property type="nucleotide sequence ID" value="NZ_LKHV02000001.1"/>
</dbReference>
<dbReference type="InterPro" id="IPR003444">
    <property type="entry name" value="MraZ"/>
</dbReference>
<dbReference type="GO" id="GO:0000976">
    <property type="term" value="F:transcription cis-regulatory region binding"/>
    <property type="evidence" value="ECO:0007669"/>
    <property type="project" value="TreeGrafter"/>
</dbReference>
<keyword evidence="11" id="KW-1185">Reference proteome</keyword>
<evidence type="ECO:0000256" key="5">
    <source>
        <dbReference type="ARBA" id="ARBA00023125"/>
    </source>
</evidence>
<evidence type="ECO:0000256" key="4">
    <source>
        <dbReference type="ARBA" id="ARBA00023015"/>
    </source>
</evidence>
<comment type="subcellular location">
    <subcellularLocation>
        <location evidence="7">Cytoplasm</location>
        <location evidence="7">Nucleoid</location>
    </subcellularLocation>
</comment>
<dbReference type="EMBL" id="LKHV01000007">
    <property type="protein sequence ID" value="KRG18369.1"/>
    <property type="molecule type" value="Genomic_DNA"/>
</dbReference>
<dbReference type="OrthoDB" id="9807753at2"/>
<dbReference type="Proteomes" id="UP000051494">
    <property type="component" value="Unassembled WGS sequence"/>
</dbReference>
<dbReference type="InterPro" id="IPR035644">
    <property type="entry name" value="MraZ_C"/>
</dbReference>
<dbReference type="GO" id="GO:0005737">
    <property type="term" value="C:cytoplasm"/>
    <property type="evidence" value="ECO:0007669"/>
    <property type="project" value="UniProtKB-UniRule"/>
</dbReference>